<dbReference type="Pfam" id="PF09748">
    <property type="entry name" value="Med10"/>
    <property type="match status" value="1"/>
</dbReference>
<comment type="similarity">
    <text evidence="2 6">Belongs to the Mediator complex subunit 10 family.</text>
</comment>
<proteinExistence type="inferred from homology"/>
<comment type="subcellular location">
    <subcellularLocation>
        <location evidence="1 6">Nucleus</location>
    </subcellularLocation>
</comment>
<dbReference type="InterPro" id="IPR019145">
    <property type="entry name" value="Mediator_Med10"/>
</dbReference>
<evidence type="ECO:0000256" key="3">
    <source>
        <dbReference type="ARBA" id="ARBA00023015"/>
    </source>
</evidence>
<evidence type="ECO:0000256" key="4">
    <source>
        <dbReference type="ARBA" id="ARBA00023163"/>
    </source>
</evidence>
<organism evidence="8 9">
    <name type="scientific">Rhizophlyctis rosea</name>
    <dbReference type="NCBI Taxonomy" id="64517"/>
    <lineage>
        <taxon>Eukaryota</taxon>
        <taxon>Fungi</taxon>
        <taxon>Fungi incertae sedis</taxon>
        <taxon>Chytridiomycota</taxon>
        <taxon>Chytridiomycota incertae sedis</taxon>
        <taxon>Chytridiomycetes</taxon>
        <taxon>Rhizophlyctidales</taxon>
        <taxon>Rhizophlyctidaceae</taxon>
        <taxon>Rhizophlyctis</taxon>
    </lineage>
</organism>
<dbReference type="GO" id="GO:0003712">
    <property type="term" value="F:transcription coregulator activity"/>
    <property type="evidence" value="ECO:0007669"/>
    <property type="project" value="InterPro"/>
</dbReference>
<evidence type="ECO:0000256" key="7">
    <source>
        <dbReference type="SAM" id="MobiDB-lite"/>
    </source>
</evidence>
<evidence type="ECO:0000313" key="8">
    <source>
        <dbReference type="EMBL" id="KAJ3035844.1"/>
    </source>
</evidence>
<feature type="region of interest" description="Disordered" evidence="7">
    <location>
        <begin position="186"/>
        <end position="235"/>
    </location>
</feature>
<gene>
    <name evidence="6" type="primary">MED10</name>
    <name evidence="8" type="ORF">HK097_004090</name>
</gene>
<keyword evidence="4 6" id="KW-0804">Transcription</keyword>
<comment type="function">
    <text evidence="6">Component of the Mediator complex, a coactivator involved in the regulated transcription of nearly all RNA polymerase II-dependent genes. Mediator functions as a bridge to convey information from gene-specific regulatory proteins to the basal RNA polymerase II transcription machinery. Mediator is recruited to promoters by direct interactions with regulatory proteins and serves as a scaffold for the assembly of a functional preinitiation complex with RNA polymerase II and the general transcription factors.</text>
</comment>
<evidence type="ECO:0000256" key="1">
    <source>
        <dbReference type="ARBA" id="ARBA00004123"/>
    </source>
</evidence>
<name>A0AAD5S206_9FUNG</name>
<comment type="subunit">
    <text evidence="6">Component of the Mediator complex.</text>
</comment>
<comment type="caution">
    <text evidence="8">The sequence shown here is derived from an EMBL/GenBank/DDBJ whole genome shotgun (WGS) entry which is preliminary data.</text>
</comment>
<protein>
    <recommendedName>
        <fullName evidence="6">Mediator of RNA polymerase II transcription subunit 10</fullName>
    </recommendedName>
    <alternativeName>
        <fullName evidence="6">Mediator complex subunit 10</fullName>
    </alternativeName>
</protein>
<evidence type="ECO:0000313" key="9">
    <source>
        <dbReference type="Proteomes" id="UP001212841"/>
    </source>
</evidence>
<dbReference type="GO" id="GO:0016592">
    <property type="term" value="C:mediator complex"/>
    <property type="evidence" value="ECO:0007669"/>
    <property type="project" value="InterPro"/>
</dbReference>
<dbReference type="GO" id="GO:0006357">
    <property type="term" value="P:regulation of transcription by RNA polymerase II"/>
    <property type="evidence" value="ECO:0007669"/>
    <property type="project" value="InterPro"/>
</dbReference>
<dbReference type="EMBL" id="JADGJD010002001">
    <property type="protein sequence ID" value="KAJ3035844.1"/>
    <property type="molecule type" value="Genomic_DNA"/>
</dbReference>
<dbReference type="AlphaFoldDB" id="A0AAD5S206"/>
<evidence type="ECO:0000256" key="2">
    <source>
        <dbReference type="ARBA" id="ARBA00005389"/>
    </source>
</evidence>
<feature type="compositionally biased region" description="Acidic residues" evidence="7">
    <location>
        <begin position="222"/>
        <end position="235"/>
    </location>
</feature>
<sequence length="235" mass="25398">MSPIQTPPTTALADTTTQDPLEALDYKLQEAIDVLYTISSQAADFPADAKPDTLFDRIPGFLRSDNYTQLLSDLNDLKDQLDVPIPVDVLSSHLDQGGNPQNYNKLWLETLADKNQHANGRVQALRQVQSLLESHLQTTYPDILKALKEAPPPQFATARPQTTAIDDPTAPTQIAPPSQTIIAEPIVPPQTGANGTVDGPPQPNGTGHDVLAEMLSTPAPVDEPEPAEDAFDLEL</sequence>
<keyword evidence="3 6" id="KW-0805">Transcription regulation</keyword>
<accession>A0AAD5S206</accession>
<dbReference type="Proteomes" id="UP001212841">
    <property type="component" value="Unassembled WGS sequence"/>
</dbReference>
<keyword evidence="6" id="KW-0010">Activator</keyword>
<evidence type="ECO:0000256" key="6">
    <source>
        <dbReference type="RuleBase" id="RU364146"/>
    </source>
</evidence>
<keyword evidence="5 6" id="KW-0539">Nucleus</keyword>
<keyword evidence="9" id="KW-1185">Reference proteome</keyword>
<evidence type="ECO:0000256" key="5">
    <source>
        <dbReference type="ARBA" id="ARBA00023242"/>
    </source>
</evidence>
<reference evidence="8" key="1">
    <citation type="submission" date="2020-05" db="EMBL/GenBank/DDBJ databases">
        <title>Phylogenomic resolution of chytrid fungi.</title>
        <authorList>
            <person name="Stajich J.E."/>
            <person name="Amses K."/>
            <person name="Simmons R."/>
            <person name="Seto K."/>
            <person name="Myers J."/>
            <person name="Bonds A."/>
            <person name="Quandt C.A."/>
            <person name="Barry K."/>
            <person name="Liu P."/>
            <person name="Grigoriev I."/>
            <person name="Longcore J.E."/>
            <person name="James T.Y."/>
        </authorList>
    </citation>
    <scope>NUCLEOTIDE SEQUENCE</scope>
    <source>
        <strain evidence="8">JEL0318</strain>
    </source>
</reference>